<keyword evidence="1" id="KW-0732">Signal</keyword>
<protein>
    <recommendedName>
        <fullName evidence="4">CUB domain-containing protein</fullName>
    </recommendedName>
</protein>
<accession>A0AA85KGU6</accession>
<feature type="signal peptide" evidence="1">
    <location>
        <begin position="1"/>
        <end position="26"/>
    </location>
</feature>
<evidence type="ECO:0000313" key="3">
    <source>
        <dbReference type="WBParaSite" id="TREG1_92830.2"/>
    </source>
</evidence>
<reference evidence="2" key="1">
    <citation type="submission" date="2022-06" db="EMBL/GenBank/DDBJ databases">
        <authorList>
            <person name="Berger JAMES D."/>
            <person name="Berger JAMES D."/>
        </authorList>
    </citation>
    <scope>NUCLEOTIDE SEQUENCE [LARGE SCALE GENOMIC DNA]</scope>
</reference>
<reference evidence="3" key="2">
    <citation type="submission" date="2023-11" db="UniProtKB">
        <authorList>
            <consortium name="WormBaseParasite"/>
        </authorList>
    </citation>
    <scope>IDENTIFICATION</scope>
</reference>
<proteinExistence type="predicted"/>
<organism evidence="2 3">
    <name type="scientific">Trichobilharzia regenti</name>
    <name type="common">Nasal bird schistosome</name>
    <dbReference type="NCBI Taxonomy" id="157069"/>
    <lineage>
        <taxon>Eukaryota</taxon>
        <taxon>Metazoa</taxon>
        <taxon>Spiralia</taxon>
        <taxon>Lophotrochozoa</taxon>
        <taxon>Platyhelminthes</taxon>
        <taxon>Trematoda</taxon>
        <taxon>Digenea</taxon>
        <taxon>Strigeidida</taxon>
        <taxon>Schistosomatoidea</taxon>
        <taxon>Schistosomatidae</taxon>
        <taxon>Trichobilharzia</taxon>
    </lineage>
</organism>
<dbReference type="Proteomes" id="UP000050795">
    <property type="component" value="Unassembled WGS sequence"/>
</dbReference>
<evidence type="ECO:0008006" key="4">
    <source>
        <dbReference type="Google" id="ProtNLM"/>
    </source>
</evidence>
<keyword evidence="2" id="KW-1185">Reference proteome</keyword>
<dbReference type="WBParaSite" id="TREG1_92830.2">
    <property type="protein sequence ID" value="TREG1_92830.2"/>
    <property type="gene ID" value="TREG1_92830"/>
</dbReference>
<dbReference type="AlphaFoldDB" id="A0AA85KGU6"/>
<evidence type="ECO:0000313" key="2">
    <source>
        <dbReference type="Proteomes" id="UP000050795"/>
    </source>
</evidence>
<feature type="chain" id="PRO_5041702290" description="CUB domain-containing protein" evidence="1">
    <location>
        <begin position="27"/>
        <end position="164"/>
    </location>
</feature>
<name>A0AA85KGU6_TRIRE</name>
<sequence>MVPHLSKLNLIILVSLCIVNIMKIESATYMLRMTVDESDKDCTRTISLEQANRHELLTKRGYRPSSCKMVYQRTKFNLIILVSLCIFGIMKIESVDHVLPMTVDDSGVGTVNFFGLNFTLRENLTLTYQGYQCTWTVDLSHPNQNELTDKRGSRKGDLWCKDWD</sequence>
<evidence type="ECO:0000256" key="1">
    <source>
        <dbReference type="SAM" id="SignalP"/>
    </source>
</evidence>